<protein>
    <submittedName>
        <fullName evidence="1">Uncharacterized protein</fullName>
    </submittedName>
</protein>
<dbReference type="EMBL" id="CP072943">
    <property type="protein sequence ID" value="QTX33174.1"/>
    <property type="molecule type" value="Genomic_DNA"/>
</dbReference>
<reference evidence="2" key="1">
    <citation type="submission" date="2021-04" db="EMBL/GenBank/DDBJ databases">
        <title>A novel Synergistetes isolate from a pyrite-forming mixed culture.</title>
        <authorList>
            <person name="Bunk B."/>
            <person name="Sproer C."/>
            <person name="Spring S."/>
            <person name="Pester M."/>
        </authorList>
    </citation>
    <scope>NUCLEOTIDE SEQUENCE [LARGE SCALE GENOMIC DNA]</scope>
    <source>
        <strain evidence="2">J.5.4.2-T.3.5.2</strain>
    </source>
</reference>
<organism evidence="1 2">
    <name type="scientific">Aminithiophilus ramosus</name>
    <dbReference type="NCBI Taxonomy" id="3029084"/>
    <lineage>
        <taxon>Bacteria</taxon>
        <taxon>Thermotogati</taxon>
        <taxon>Synergistota</taxon>
        <taxon>Synergistia</taxon>
        <taxon>Synergistales</taxon>
        <taxon>Aminithiophilaceae</taxon>
        <taxon>Aminithiophilus</taxon>
    </lineage>
</organism>
<keyword evidence="2" id="KW-1185">Reference proteome</keyword>
<dbReference type="KEGG" id="aram:KAR29_04555"/>
<evidence type="ECO:0000313" key="2">
    <source>
        <dbReference type="Proteomes" id="UP000671879"/>
    </source>
</evidence>
<proteinExistence type="predicted"/>
<dbReference type="AlphaFoldDB" id="A0A9Q7EWY6"/>
<name>A0A9Q7EWY6_9BACT</name>
<dbReference type="RefSeq" id="WP_274374451.1">
    <property type="nucleotide sequence ID" value="NZ_CP072943.1"/>
</dbReference>
<dbReference type="Proteomes" id="UP000671879">
    <property type="component" value="Chromosome"/>
</dbReference>
<sequence>MFLCPLSPPGRGFSLLLFALLFSVLSEGTPAQGGTNLHILSAPGHPLSILLDERDGLIRSAYLRSPAGTEPLDSLKGHRLVRDHRSTPYIDADWKPDLLWQLSFAQDDAKRGVDLWIAYLSGRPRLWVAESPTAATLWDALSLNVDIPEGTALYVSPALPRYSDEEPTREGRTLSFIYTVGLTPDGPGFTIVPAIYRQLQEITLLVAQAEGDEVLRRGYDSLAKDFGTMSKGQHPSAEALSSFTWKKLLYREWP</sequence>
<accession>A0A9Q7EWY6</accession>
<evidence type="ECO:0000313" key="1">
    <source>
        <dbReference type="EMBL" id="QTX33174.1"/>
    </source>
</evidence>
<gene>
    <name evidence="1" type="ORF">KAR29_04555</name>
</gene>